<evidence type="ECO:0000313" key="1">
    <source>
        <dbReference type="EMBL" id="MPD04550.1"/>
    </source>
</evidence>
<dbReference type="EMBL" id="VSRR010141590">
    <property type="protein sequence ID" value="MPD04550.1"/>
    <property type="molecule type" value="Genomic_DNA"/>
</dbReference>
<organism evidence="1 2">
    <name type="scientific">Portunus trituberculatus</name>
    <name type="common">Swimming crab</name>
    <name type="synonym">Neptunus trituberculatus</name>
    <dbReference type="NCBI Taxonomy" id="210409"/>
    <lineage>
        <taxon>Eukaryota</taxon>
        <taxon>Metazoa</taxon>
        <taxon>Ecdysozoa</taxon>
        <taxon>Arthropoda</taxon>
        <taxon>Crustacea</taxon>
        <taxon>Multicrustacea</taxon>
        <taxon>Malacostraca</taxon>
        <taxon>Eumalacostraca</taxon>
        <taxon>Eucarida</taxon>
        <taxon>Decapoda</taxon>
        <taxon>Pleocyemata</taxon>
        <taxon>Brachyura</taxon>
        <taxon>Eubrachyura</taxon>
        <taxon>Portunoidea</taxon>
        <taxon>Portunidae</taxon>
        <taxon>Portuninae</taxon>
        <taxon>Portunus</taxon>
    </lineage>
</organism>
<accession>A0A5B7KBI3</accession>
<sequence>MEGAGTLVTGGEGQKWRLMTPLAYTARALECYCLWAEVYRRVVLGELQELSGTSGGMTDSVCQRRKMKGLTSGTLTQRLLYC</sequence>
<evidence type="ECO:0000313" key="2">
    <source>
        <dbReference type="Proteomes" id="UP000324222"/>
    </source>
</evidence>
<keyword evidence="2" id="KW-1185">Reference proteome</keyword>
<dbReference type="Proteomes" id="UP000324222">
    <property type="component" value="Unassembled WGS sequence"/>
</dbReference>
<proteinExistence type="predicted"/>
<comment type="caution">
    <text evidence="1">The sequence shown here is derived from an EMBL/GenBank/DDBJ whole genome shotgun (WGS) entry which is preliminary data.</text>
</comment>
<protein>
    <submittedName>
        <fullName evidence="1">Uncharacterized protein</fullName>
    </submittedName>
</protein>
<name>A0A5B7KBI3_PORTR</name>
<gene>
    <name evidence="1" type="ORF">E2C01_100244</name>
</gene>
<reference evidence="1 2" key="1">
    <citation type="submission" date="2019-05" db="EMBL/GenBank/DDBJ databases">
        <title>Another draft genome of Portunus trituberculatus and its Hox gene families provides insights of decapod evolution.</title>
        <authorList>
            <person name="Jeong J.-H."/>
            <person name="Song I."/>
            <person name="Kim S."/>
            <person name="Choi T."/>
            <person name="Kim D."/>
            <person name="Ryu S."/>
            <person name="Kim W."/>
        </authorList>
    </citation>
    <scope>NUCLEOTIDE SEQUENCE [LARGE SCALE GENOMIC DNA]</scope>
    <source>
        <tissue evidence="1">Muscle</tissue>
    </source>
</reference>
<dbReference type="AlphaFoldDB" id="A0A5B7KBI3"/>